<proteinExistence type="predicted"/>
<dbReference type="AlphaFoldDB" id="A0A318TGQ4"/>
<feature type="chain" id="PRO_5016408376" description="Phage terminase Nu1 subunit (DNA packaging protein)" evidence="1">
    <location>
        <begin position="20"/>
        <end position="177"/>
    </location>
</feature>
<organism evidence="2 3">
    <name type="scientific">Rhodopseudomonas faecalis</name>
    <dbReference type="NCBI Taxonomy" id="99655"/>
    <lineage>
        <taxon>Bacteria</taxon>
        <taxon>Pseudomonadati</taxon>
        <taxon>Pseudomonadota</taxon>
        <taxon>Alphaproteobacteria</taxon>
        <taxon>Hyphomicrobiales</taxon>
        <taxon>Nitrobacteraceae</taxon>
        <taxon>Rhodopseudomonas</taxon>
    </lineage>
</organism>
<dbReference type="Proteomes" id="UP000248148">
    <property type="component" value="Unassembled WGS sequence"/>
</dbReference>
<evidence type="ECO:0008006" key="4">
    <source>
        <dbReference type="Google" id="ProtNLM"/>
    </source>
</evidence>
<protein>
    <recommendedName>
        <fullName evidence="4">Phage terminase Nu1 subunit (DNA packaging protein)</fullName>
    </recommendedName>
</protein>
<feature type="signal peptide" evidence="1">
    <location>
        <begin position="1"/>
        <end position="19"/>
    </location>
</feature>
<dbReference type="EMBL" id="QJTI01000005">
    <property type="protein sequence ID" value="PYF03844.1"/>
    <property type="molecule type" value="Genomic_DNA"/>
</dbReference>
<accession>A0A318TGQ4</accession>
<reference evidence="2 3" key="1">
    <citation type="submission" date="2018-06" db="EMBL/GenBank/DDBJ databases">
        <title>Genomic Encyclopedia of Archaeal and Bacterial Type Strains, Phase II (KMG-II): from individual species to whole genera.</title>
        <authorList>
            <person name="Goeker M."/>
        </authorList>
    </citation>
    <scope>NUCLEOTIDE SEQUENCE [LARGE SCALE GENOMIC DNA]</scope>
    <source>
        <strain evidence="2 3">JCM 11668</strain>
    </source>
</reference>
<keyword evidence="1" id="KW-0732">Signal</keyword>
<evidence type="ECO:0000256" key="1">
    <source>
        <dbReference type="SAM" id="SignalP"/>
    </source>
</evidence>
<sequence>MKKHLAPDLSALISTAAAAQLLMVTPTWLRRLERDGWFAKAERGQYRLTDLVQGFIRYLRDEDRRATKTASFAKVQDSRAEEIQLRIDERRKVQIAAGQAAAVQVIDEFFGILKADLLAIPARVTLDVALRRKIEDEMGAAFGAAAKRACAAADCVENAGATINHAVHGAPRRKGHR</sequence>
<gene>
    <name evidence="2" type="ORF">BJ122_105101</name>
</gene>
<evidence type="ECO:0000313" key="2">
    <source>
        <dbReference type="EMBL" id="PYF03844.1"/>
    </source>
</evidence>
<evidence type="ECO:0000313" key="3">
    <source>
        <dbReference type="Proteomes" id="UP000248148"/>
    </source>
</evidence>
<name>A0A318TGQ4_9BRAD</name>
<dbReference type="OrthoDB" id="8229358at2"/>
<dbReference type="RefSeq" id="WP_110780251.1">
    <property type="nucleotide sequence ID" value="NZ_QJTI01000005.1"/>
</dbReference>
<keyword evidence="3" id="KW-1185">Reference proteome</keyword>
<comment type="caution">
    <text evidence="2">The sequence shown here is derived from an EMBL/GenBank/DDBJ whole genome shotgun (WGS) entry which is preliminary data.</text>
</comment>